<evidence type="ECO:0000313" key="1">
    <source>
        <dbReference type="EMBL" id="MBQ0847608.1"/>
    </source>
</evidence>
<evidence type="ECO:0000313" key="2">
    <source>
        <dbReference type="Proteomes" id="UP000677413"/>
    </source>
</evidence>
<keyword evidence="2" id="KW-1185">Reference proteome</keyword>
<dbReference type="EMBL" id="JAGPYQ010000001">
    <property type="protein sequence ID" value="MBQ0847608.1"/>
    <property type="molecule type" value="Genomic_DNA"/>
</dbReference>
<name>A0A940XRI6_9ACTN</name>
<comment type="caution">
    <text evidence="1">The sequence shown here is derived from an EMBL/GenBank/DDBJ whole genome shotgun (WGS) entry which is preliminary data.</text>
</comment>
<reference evidence="1 2" key="1">
    <citation type="submission" date="2021-04" db="EMBL/GenBank/DDBJ databases">
        <authorList>
            <person name="Tang X."/>
            <person name="Zhou X."/>
            <person name="Chen X."/>
            <person name="Cernava T."/>
            <person name="Zhang C."/>
        </authorList>
    </citation>
    <scope>NUCLEOTIDE SEQUENCE [LARGE SCALE GENOMIC DNA]</scope>
    <source>
        <strain evidence="1 2">BH-SS-21</strain>
    </source>
</reference>
<sequence>MERPAGPAPRLLPWQSLDGKPCYLVADSGGGYLSRLADDLETVLLATGADVLELARPLLDDPASPPAELRFAGRRLAECLTDALRVAESRGMRLTGAE</sequence>
<gene>
    <name evidence="1" type="ORF">J8N05_05130</name>
</gene>
<accession>A0A940XRI6</accession>
<dbReference type="AlphaFoldDB" id="A0A940XRI6"/>
<dbReference type="Proteomes" id="UP000677413">
    <property type="component" value="Unassembled WGS sequence"/>
</dbReference>
<dbReference type="RefSeq" id="WP_210881281.1">
    <property type="nucleotide sequence ID" value="NZ_JAGPYQ010000001.1"/>
</dbReference>
<protein>
    <submittedName>
        <fullName evidence="1">Uncharacterized protein</fullName>
    </submittedName>
</protein>
<organism evidence="1 2">
    <name type="scientific">Streptomyces liliiviolaceus</name>
    <dbReference type="NCBI Taxonomy" id="2823109"/>
    <lineage>
        <taxon>Bacteria</taxon>
        <taxon>Bacillati</taxon>
        <taxon>Actinomycetota</taxon>
        <taxon>Actinomycetes</taxon>
        <taxon>Kitasatosporales</taxon>
        <taxon>Streptomycetaceae</taxon>
        <taxon>Streptomyces</taxon>
    </lineage>
</organism>
<proteinExistence type="predicted"/>